<evidence type="ECO:0000256" key="1">
    <source>
        <dbReference type="ARBA" id="ARBA00022737"/>
    </source>
</evidence>
<evidence type="ECO:0000259" key="4">
    <source>
        <dbReference type="PROSITE" id="PS50858"/>
    </source>
</evidence>
<proteinExistence type="predicted"/>
<keyword evidence="1" id="KW-0677">Repeat</keyword>
<dbReference type="RefSeq" id="XP_066615322.1">
    <property type="nucleotide sequence ID" value="XM_066756545.1"/>
</dbReference>
<dbReference type="SUPFAM" id="SSF50729">
    <property type="entry name" value="PH domain-like"/>
    <property type="match status" value="1"/>
</dbReference>
<feature type="domain" description="BSD" evidence="4">
    <location>
        <begin position="423"/>
        <end position="474"/>
    </location>
</feature>
<dbReference type="EMBL" id="ATAM02000003">
    <property type="protein sequence ID" value="KAL0252602.1"/>
    <property type="molecule type" value="Genomic_DNA"/>
</dbReference>
<feature type="compositionally biased region" description="Low complexity" evidence="3">
    <location>
        <begin position="282"/>
        <end position="295"/>
    </location>
</feature>
<evidence type="ECO:0000313" key="5">
    <source>
        <dbReference type="EMBL" id="KAL0252602.1"/>
    </source>
</evidence>
<dbReference type="InterPro" id="IPR005607">
    <property type="entry name" value="BSD_dom"/>
</dbReference>
<evidence type="ECO:0000256" key="2">
    <source>
        <dbReference type="PROSITE-ProRule" id="PRU00317"/>
    </source>
</evidence>
<dbReference type="Proteomes" id="UP000054399">
    <property type="component" value="Unassembled WGS sequence"/>
</dbReference>
<gene>
    <name evidence="5" type="ORF">I308_101994</name>
</gene>
<dbReference type="InterPro" id="IPR011989">
    <property type="entry name" value="ARM-like"/>
</dbReference>
<protein>
    <recommendedName>
        <fullName evidence="4">BSD domain-containing protein</fullName>
    </recommendedName>
</protein>
<feature type="repeat" description="Pumilio" evidence="2">
    <location>
        <begin position="38"/>
        <end position="75"/>
    </location>
</feature>
<dbReference type="PROSITE" id="PS50858">
    <property type="entry name" value="BSD"/>
    <property type="match status" value="1"/>
</dbReference>
<dbReference type="InterPro" id="IPR001313">
    <property type="entry name" value="Pumilio_RNA-bd_rpt"/>
</dbReference>
<dbReference type="PROSITE" id="PS50302">
    <property type="entry name" value="PUM"/>
    <property type="match status" value="1"/>
</dbReference>
<dbReference type="SUPFAM" id="SSF140383">
    <property type="entry name" value="BSD domain-like"/>
    <property type="match status" value="1"/>
</dbReference>
<name>A0ABR3BW41_9TREE</name>
<dbReference type="Gene3D" id="6.10.140.1200">
    <property type="match status" value="1"/>
</dbReference>
<dbReference type="SMART" id="SM00751">
    <property type="entry name" value="BSD"/>
    <property type="match status" value="1"/>
</dbReference>
<feature type="region of interest" description="Disordered" evidence="3">
    <location>
        <begin position="273"/>
        <end position="295"/>
    </location>
</feature>
<dbReference type="InterPro" id="IPR016024">
    <property type="entry name" value="ARM-type_fold"/>
</dbReference>
<dbReference type="Gene3D" id="2.30.29.30">
    <property type="entry name" value="Pleckstrin-homology domain (PH domain)/Phosphotyrosine-binding domain (PTB)"/>
    <property type="match status" value="1"/>
</dbReference>
<organism evidence="5 6">
    <name type="scientific">Cryptococcus tetragattii IND107</name>
    <dbReference type="NCBI Taxonomy" id="1296105"/>
    <lineage>
        <taxon>Eukaryota</taxon>
        <taxon>Fungi</taxon>
        <taxon>Dikarya</taxon>
        <taxon>Basidiomycota</taxon>
        <taxon>Agaricomycotina</taxon>
        <taxon>Tremellomycetes</taxon>
        <taxon>Tremellales</taxon>
        <taxon>Cryptococcaceae</taxon>
        <taxon>Cryptococcus</taxon>
        <taxon>Cryptococcus gattii species complex</taxon>
    </lineage>
</organism>
<dbReference type="InterPro" id="IPR011993">
    <property type="entry name" value="PH-like_dom_sf"/>
</dbReference>
<dbReference type="PANTHER" id="PTHR12856">
    <property type="entry name" value="TRANSCRIPTION INITIATION FACTOR IIH-RELATED"/>
    <property type="match status" value="1"/>
</dbReference>
<keyword evidence="6" id="KW-1185">Reference proteome</keyword>
<dbReference type="Pfam" id="PF03909">
    <property type="entry name" value="BSD"/>
    <property type="match status" value="1"/>
</dbReference>
<dbReference type="GeneID" id="91988852"/>
<comment type="caution">
    <text evidence="5">The sequence shown here is derived from an EMBL/GenBank/DDBJ whole genome shotgun (WGS) entry which is preliminary data.</text>
</comment>
<accession>A0ABR3BW41</accession>
<reference evidence="5" key="2">
    <citation type="submission" date="2024-01" db="EMBL/GenBank/DDBJ databases">
        <title>Comparative genomics of Cryptococcus and Kwoniella reveals pathogenesis evolution and contrasting modes of karyotype evolution via chromosome fusion or intercentromeric recombination.</title>
        <authorList>
            <person name="Coelho M.A."/>
            <person name="David-Palma M."/>
            <person name="Shea T."/>
            <person name="Bowers K."/>
            <person name="Mcginley-Smith S."/>
            <person name="Mohammad A.W."/>
            <person name="Gnirke A."/>
            <person name="Yurkov A.M."/>
            <person name="Nowrousian M."/>
            <person name="Sun S."/>
            <person name="Cuomo C.A."/>
            <person name="Heitman J."/>
        </authorList>
    </citation>
    <scope>NUCLEOTIDE SEQUENCE</scope>
    <source>
        <strain evidence="5">IND107</strain>
    </source>
</reference>
<reference evidence="5" key="1">
    <citation type="submission" date="2015-01" db="EMBL/GenBank/DDBJ databases">
        <authorList>
            <consortium name="The Broad Institute Genomics Platform"/>
            <person name="Cuomo C."/>
            <person name="Litvintseva A."/>
            <person name="Chen Y."/>
            <person name="Heitman J."/>
            <person name="Sun S."/>
            <person name="Springer D."/>
            <person name="Dromer F."/>
            <person name="Young S."/>
            <person name="Zeng Q."/>
            <person name="Gargeya S."/>
            <person name="Abouelleil A."/>
            <person name="Alvarado L."/>
            <person name="Chapman S.B."/>
            <person name="Gainer-Dewar J."/>
            <person name="Goldberg J."/>
            <person name="Griggs A."/>
            <person name="Gujja S."/>
            <person name="Hansen M."/>
            <person name="Howarth C."/>
            <person name="Imamovic A."/>
            <person name="Larimer J."/>
            <person name="Murphy C."/>
            <person name="Naylor J."/>
            <person name="Pearson M."/>
            <person name="Priest M."/>
            <person name="Roberts A."/>
            <person name="Saif S."/>
            <person name="Shea T."/>
            <person name="Sykes S."/>
            <person name="Wortman J."/>
            <person name="Nusbaum C."/>
            <person name="Birren B."/>
        </authorList>
    </citation>
    <scope>NUCLEOTIDE SEQUENCE</scope>
    <source>
        <strain evidence="5">IND107</strain>
    </source>
</reference>
<evidence type="ECO:0000256" key="3">
    <source>
        <dbReference type="SAM" id="MobiDB-lite"/>
    </source>
</evidence>
<dbReference type="SUPFAM" id="SSF48371">
    <property type="entry name" value="ARM repeat"/>
    <property type="match status" value="1"/>
</dbReference>
<sequence length="811" mass="89681">MVGRWADLACTNEHGSISVQQVFEVFGSFELMIPCFQEILEDIAHISNNQFGHFAITKLVSYPNFYKQTCEAIINSYPPVATTHHGVNLAKIALTEGGRASFVKYVEAICRQDDGRTPGIVTIATSSIGKAHLTFVMSCLTPSEHVRVRSTCRTYSTTLRNCQSGNDLLRALGIMHSTSTKHRNAGISNANPRQYRIWVPKVKDAMDRQSQAMNRAINMLASKPGKERVSLKILFKENVPPGGLLFVFTNASSREDDRKAVQDILIPFVAVNKNPTASTPDTPGSATTPNTPSAATVAAMSDVAKGKRKMNEMTPMGLSAASAESSPLPPAVRSQRRKYNTLRQRVLEKNDALRMLHRDLVLGRQITEEEFWEGREALIQAEEMAYAQKPGRPSRLLDDRFDLDAGRRGKTTGGTGVGIKQADNGPVILKLSKELTREIFEEFPVVQDAYARYVPGISETEFWSRYFTSQLWERHRASVRKSANDEISRKKDDIFDQYLEEPDWNLQPRQPMPDRDGVERYLDLAATEEDHGEASSIRDVTMQAGRERSALPLIRRFNDHSKKLLRAASAGQTIRNSAYGGDIDIYEEINLEDLHDPSTTPAIILDVENAAALDEGDDKLAPTGILLGHSDSELLAMATESASILRDSAPDFSSVCLANPGPFIDDDESRRNPAYEAFAKQRDGQAAALAAVRDMWSRANAENAVLPAFPEMLFEQIRSCHNSATEFLRQYWSAILPSVPGALGGQTPGAKDAKAAKMASYLKNTSTKIEAIVQTAQITGFDPERVRKVLAPTLGAVEVALERERKRVKGK</sequence>
<dbReference type="InterPro" id="IPR027079">
    <property type="entry name" value="Tfb1/GTF2H1"/>
</dbReference>
<evidence type="ECO:0000313" key="6">
    <source>
        <dbReference type="Proteomes" id="UP000054399"/>
    </source>
</evidence>
<dbReference type="Gene3D" id="1.25.10.10">
    <property type="entry name" value="Leucine-rich Repeat Variant"/>
    <property type="match status" value="1"/>
</dbReference>
<dbReference type="InterPro" id="IPR035925">
    <property type="entry name" value="BSD_dom_sf"/>
</dbReference>